<evidence type="ECO:0000313" key="3">
    <source>
        <dbReference type="EMBL" id="THG93087.1"/>
    </source>
</evidence>
<dbReference type="GO" id="GO:0032958">
    <property type="term" value="P:inositol phosphate biosynthetic process"/>
    <property type="evidence" value="ECO:0007669"/>
    <property type="project" value="InterPro"/>
</dbReference>
<feature type="compositionally biased region" description="Polar residues" evidence="2">
    <location>
        <begin position="284"/>
        <end position="293"/>
    </location>
</feature>
<dbReference type="GO" id="GO:0008440">
    <property type="term" value="F:inositol-1,4,5-trisphosphate 3-kinase activity"/>
    <property type="evidence" value="ECO:0007669"/>
    <property type="project" value="TreeGrafter"/>
</dbReference>
<sequence>MVDRRTLPSSRPRMRTMAALDASVYAVPNARVRSLREHATGERGVGMADDEHALVGRKRQHLHHAELNDSGHDADELELDEHLPHIPLRPFRNQVGGHSAIYKFTKRAVCKPLVSRENLFYEAVEREAPELLEFIPRYLGVMLVNYRRVRKSSNNQHNPPSPSSRHANSLDASRSIPESRLGQHSIQFPQSPSTHRASTSQGLQHVPRSSQNYSQREHPDLQEEEEEEEEEEEIDTELPEVVLDKNRHIIPEWLLRSSGGRSGLLRHSLSTSGSSDFARRRSLDQLSRGTASSPDLALPASHFAAIGPNGEVMG</sequence>
<comment type="similarity">
    <text evidence="1">Belongs to the inositol phosphokinase (IPK) family.</text>
</comment>
<dbReference type="Proteomes" id="UP000308199">
    <property type="component" value="Unassembled WGS sequence"/>
</dbReference>
<feature type="non-terminal residue" evidence="3">
    <location>
        <position position="314"/>
    </location>
</feature>
<evidence type="ECO:0000256" key="2">
    <source>
        <dbReference type="SAM" id="MobiDB-lite"/>
    </source>
</evidence>
<feature type="compositionally biased region" description="Polar residues" evidence="2">
    <location>
        <begin position="182"/>
        <end position="214"/>
    </location>
</feature>
<evidence type="ECO:0000256" key="1">
    <source>
        <dbReference type="RuleBase" id="RU363090"/>
    </source>
</evidence>
<dbReference type="OrthoDB" id="2573163at2759"/>
<feature type="compositionally biased region" description="Acidic residues" evidence="2">
    <location>
        <begin position="222"/>
        <end position="238"/>
    </location>
</feature>
<dbReference type="SUPFAM" id="SSF56104">
    <property type="entry name" value="SAICAR synthase-like"/>
    <property type="match status" value="1"/>
</dbReference>
<gene>
    <name evidence="3" type="ORF">EW145_g8478</name>
</gene>
<feature type="compositionally biased region" description="Low complexity" evidence="2">
    <location>
        <begin position="266"/>
        <end position="275"/>
    </location>
</feature>
<dbReference type="GO" id="GO:0005634">
    <property type="term" value="C:nucleus"/>
    <property type="evidence" value="ECO:0007669"/>
    <property type="project" value="TreeGrafter"/>
</dbReference>
<dbReference type="AlphaFoldDB" id="A0A4S4K7H6"/>
<organism evidence="3 4">
    <name type="scientific">Phellinidium pouzarii</name>
    <dbReference type="NCBI Taxonomy" id="167371"/>
    <lineage>
        <taxon>Eukaryota</taxon>
        <taxon>Fungi</taxon>
        <taxon>Dikarya</taxon>
        <taxon>Basidiomycota</taxon>
        <taxon>Agaricomycotina</taxon>
        <taxon>Agaricomycetes</taxon>
        <taxon>Hymenochaetales</taxon>
        <taxon>Hymenochaetaceae</taxon>
        <taxon>Phellinidium</taxon>
    </lineage>
</organism>
<feature type="region of interest" description="Disordered" evidence="2">
    <location>
        <begin position="266"/>
        <end position="296"/>
    </location>
</feature>
<dbReference type="EMBL" id="SGPK01001405">
    <property type="protein sequence ID" value="THG93087.1"/>
    <property type="molecule type" value="Genomic_DNA"/>
</dbReference>
<dbReference type="GO" id="GO:0000824">
    <property type="term" value="F:inositol-1,4,5,6-tetrakisphosphate 3-kinase activity"/>
    <property type="evidence" value="ECO:0007669"/>
    <property type="project" value="TreeGrafter"/>
</dbReference>
<evidence type="ECO:0000313" key="4">
    <source>
        <dbReference type="Proteomes" id="UP000308199"/>
    </source>
</evidence>
<keyword evidence="1" id="KW-0808">Transferase</keyword>
<dbReference type="PANTHER" id="PTHR12400">
    <property type="entry name" value="INOSITOL POLYPHOSPHATE KINASE"/>
    <property type="match status" value="1"/>
</dbReference>
<reference evidence="3 4" key="1">
    <citation type="submission" date="2019-02" db="EMBL/GenBank/DDBJ databases">
        <title>Genome sequencing of the rare red list fungi Phellinidium pouzarii.</title>
        <authorList>
            <person name="Buettner E."/>
            <person name="Kellner H."/>
        </authorList>
    </citation>
    <scope>NUCLEOTIDE SEQUENCE [LARGE SCALE GENOMIC DNA]</scope>
    <source>
        <strain evidence="3 4">DSM 108285</strain>
    </source>
</reference>
<accession>A0A4S4K7H6</accession>
<dbReference type="InterPro" id="IPR005522">
    <property type="entry name" value="IPK"/>
</dbReference>
<name>A0A4S4K7H6_9AGAM</name>
<dbReference type="GO" id="GO:0046854">
    <property type="term" value="P:phosphatidylinositol phosphate biosynthetic process"/>
    <property type="evidence" value="ECO:0007669"/>
    <property type="project" value="TreeGrafter"/>
</dbReference>
<dbReference type="EC" id="2.7.-.-" evidence="1"/>
<feature type="region of interest" description="Disordered" evidence="2">
    <location>
        <begin position="152"/>
        <end position="240"/>
    </location>
</feature>
<comment type="caution">
    <text evidence="3">The sequence shown here is derived from an EMBL/GenBank/DDBJ whole genome shotgun (WGS) entry which is preliminary data.</text>
</comment>
<keyword evidence="1" id="KW-0418">Kinase</keyword>
<protein>
    <recommendedName>
        <fullName evidence="1">Kinase</fullName>
        <ecNumber evidence="1">2.7.-.-</ecNumber>
    </recommendedName>
</protein>
<dbReference type="GO" id="GO:0005737">
    <property type="term" value="C:cytoplasm"/>
    <property type="evidence" value="ECO:0007669"/>
    <property type="project" value="TreeGrafter"/>
</dbReference>
<keyword evidence="4" id="KW-1185">Reference proteome</keyword>
<dbReference type="PANTHER" id="PTHR12400:SF21">
    <property type="entry name" value="KINASE"/>
    <property type="match status" value="1"/>
</dbReference>
<proteinExistence type="inferred from homology"/>